<dbReference type="InterPro" id="IPR020791">
    <property type="entry name" value="Leu-tRNA-lgase_arc"/>
</dbReference>
<evidence type="ECO:0000256" key="6">
    <source>
        <dbReference type="ARBA" id="ARBA00022917"/>
    </source>
</evidence>
<accession>L0AB07</accession>
<dbReference type="Pfam" id="PF08264">
    <property type="entry name" value="Anticodon_1"/>
    <property type="match status" value="1"/>
</dbReference>
<dbReference type="RefSeq" id="WP_015232123.1">
    <property type="nucleotide sequence ID" value="NC_019791.1"/>
</dbReference>
<evidence type="ECO:0000313" key="14">
    <source>
        <dbReference type="Proteomes" id="UP000010469"/>
    </source>
</evidence>
<dbReference type="InterPro" id="IPR002300">
    <property type="entry name" value="aa-tRNA-synth_Ia"/>
</dbReference>
<feature type="domain" description="Aminoacyl-tRNA synthetase class Ia" evidence="10">
    <location>
        <begin position="17"/>
        <end position="517"/>
    </location>
</feature>
<dbReference type="Gene3D" id="1.10.730.10">
    <property type="entry name" value="Isoleucyl-tRNA Synthetase, Domain 1"/>
    <property type="match status" value="1"/>
</dbReference>
<comment type="subcellular location">
    <subcellularLocation>
        <location evidence="8">Cytoplasm</location>
    </subcellularLocation>
</comment>
<dbReference type="GO" id="GO:0006429">
    <property type="term" value="P:leucyl-tRNA aminoacylation"/>
    <property type="evidence" value="ECO:0007669"/>
    <property type="project" value="UniProtKB-UniRule"/>
</dbReference>
<dbReference type="AlphaFoldDB" id="L0AB07"/>
<dbReference type="SUPFAM" id="SSF47323">
    <property type="entry name" value="Anticodon-binding domain of a subclass of class I aminoacyl-tRNA synthetases"/>
    <property type="match status" value="1"/>
</dbReference>
<evidence type="ECO:0000256" key="8">
    <source>
        <dbReference type="HAMAP-Rule" id="MF_00049"/>
    </source>
</evidence>
<evidence type="ECO:0000259" key="12">
    <source>
        <dbReference type="Pfam" id="PF09334"/>
    </source>
</evidence>
<evidence type="ECO:0000256" key="4">
    <source>
        <dbReference type="ARBA" id="ARBA00022741"/>
    </source>
</evidence>
<evidence type="ECO:0000256" key="5">
    <source>
        <dbReference type="ARBA" id="ARBA00022840"/>
    </source>
</evidence>
<evidence type="ECO:0000259" key="10">
    <source>
        <dbReference type="Pfam" id="PF00133"/>
    </source>
</evidence>
<dbReference type="Gene3D" id="3.40.50.620">
    <property type="entry name" value="HUPs"/>
    <property type="match status" value="1"/>
</dbReference>
<dbReference type="PANTHER" id="PTHR45794">
    <property type="entry name" value="LEUCYL-TRNA SYNTHETASE"/>
    <property type="match status" value="1"/>
</dbReference>
<dbReference type="Gene3D" id="3.90.740.10">
    <property type="entry name" value="Valyl/Leucyl/Isoleucyl-tRNA synthetase, editing domain"/>
    <property type="match status" value="1"/>
</dbReference>
<comment type="similarity">
    <text evidence="1 8 9">Belongs to the class-I aminoacyl-tRNA synthetase family.</text>
</comment>
<evidence type="ECO:0000313" key="13">
    <source>
        <dbReference type="EMBL" id="AFZ70225.1"/>
    </source>
</evidence>
<keyword evidence="6 8" id="KW-0648">Protein biosynthesis</keyword>
<dbReference type="STRING" id="1056495.Calag_0458"/>
<feature type="short sequence motif" description="'HIGH' region" evidence="8">
    <location>
        <begin position="46"/>
        <end position="56"/>
    </location>
</feature>
<keyword evidence="3 8" id="KW-0436">Ligase</keyword>
<dbReference type="FunCoup" id="L0AB07">
    <property type="interactions" value="221"/>
</dbReference>
<feature type="domain" description="Methionyl/Valyl/Leucyl/Isoleucyl-tRNA synthetase anticodon-binding" evidence="11">
    <location>
        <begin position="714"/>
        <end position="843"/>
    </location>
</feature>
<dbReference type="SUPFAM" id="SSF52374">
    <property type="entry name" value="Nucleotidylyl transferase"/>
    <property type="match status" value="1"/>
</dbReference>
<dbReference type="GO" id="GO:0005737">
    <property type="term" value="C:cytoplasm"/>
    <property type="evidence" value="ECO:0007669"/>
    <property type="project" value="UniProtKB-SubCell"/>
</dbReference>
<evidence type="ECO:0000256" key="7">
    <source>
        <dbReference type="ARBA" id="ARBA00023146"/>
    </source>
</evidence>
<dbReference type="NCBIfam" id="NF008957">
    <property type="entry name" value="PRK12300.1"/>
    <property type="match status" value="1"/>
</dbReference>
<reference evidence="14" key="1">
    <citation type="submission" date="2012-03" db="EMBL/GenBank/DDBJ databases">
        <title>Complete genome of Caldisphaera lagunensis DSM 15908.</title>
        <authorList>
            <person name="Lucas S."/>
            <person name="Copeland A."/>
            <person name="Lapidus A."/>
            <person name="Glavina del Rio T."/>
            <person name="Dalin E."/>
            <person name="Tice H."/>
            <person name="Bruce D."/>
            <person name="Goodwin L."/>
            <person name="Pitluck S."/>
            <person name="Peters L."/>
            <person name="Mikhailova N."/>
            <person name="Teshima H."/>
            <person name="Kyrpides N."/>
            <person name="Mavromatis K."/>
            <person name="Ivanova N."/>
            <person name="Brettin T."/>
            <person name="Detter J.C."/>
            <person name="Han C."/>
            <person name="Larimer F."/>
            <person name="Land M."/>
            <person name="Hauser L."/>
            <person name="Markowitz V."/>
            <person name="Cheng J.-F."/>
            <person name="Hugenholtz P."/>
            <person name="Woyke T."/>
            <person name="Wu D."/>
            <person name="Spring S."/>
            <person name="Schroeder M."/>
            <person name="Brambilla E."/>
            <person name="Klenk H.-P."/>
            <person name="Eisen J.A."/>
        </authorList>
    </citation>
    <scope>NUCLEOTIDE SEQUENCE [LARGE SCALE GENOMIC DNA]</scope>
    <source>
        <strain evidence="14">DSM 15908 / JCM 11604 / IC-154</strain>
    </source>
</reference>
<dbReference type="GO" id="GO:0004823">
    <property type="term" value="F:leucine-tRNA ligase activity"/>
    <property type="evidence" value="ECO:0007669"/>
    <property type="project" value="UniProtKB-UniRule"/>
</dbReference>
<dbReference type="InterPro" id="IPR013155">
    <property type="entry name" value="M/V/L/I-tRNA-synth_anticd-bd"/>
</dbReference>
<sequence>MEDKNEIINNLKEIESKWQNKWSESKIFEANPDENKKKFFITFPFPYMNGLPHLGSAFTILRVDVMARYKRMRGYNVLFPQGWHATGGPIVASARRIKENDTKKIQELKSMGVPDELIKNFEEPSYWVYYFTNEWEKDLKRYGLSIDWRRKFFTTNLNPYFSKFVEWQYYKLRERNYVTKGSHPVVWCPKEKKVVGDHDRPDEYAGIGPIDATIIKFKMEDGKIIPTLTYRPETIFGVTNIWINKDYMYNIAEIDGEIWIINDYMAEELADQKHEVKLIQKINGKELIGKYAINPINNKKVLILPAEFVIPDEGTGIVMSVPAHAPYDYVALEDLKINKKLIKELNLNEEEINKLTPIQIIKTAEFKDIPAKEITKKLGIKNQNNVELLEKATKELYAKEFYNGIMYNVDSKYTNLKVNEAKELIASDLRNENKALKVYTLPSKVYCRCGARTHIKFVENQWFLLYSNEEWKSKAREIVKNMNFYPESAKDDFLRLVDWLNDWACTHMNELGTPLPWDKNWVIESLSDSTIYMAYYTISHFIQNKVDPSNLIPELFDYIFLGIGDLDEISKKTHLDKNFIESMRKEFLYWYPVDLRISGKDLIQNHLLFFIYHHAAIFDKERWPKGIGINGWVLLNGEKMAKSKGNFLLLRDALNKWGADVTRWSEIMAGADPGYDDANFESSLVENAIEELNTWLNFVKNNYNKGRDYRLSLDYWFESIINSTIKEVTEDMEKTRFKSALIKSYYYLKNKYKWYLTRSNVPNKEVVNKYLETVTLMIAPIAPHVAEEAWHLMGHNDFVSLHSWPEADESKINKDYEKSEELIEKIINDSKELISLIGDAKKVHIIIASPWKYELFNDAKSKMKNKSLKELRSELIKNDYKVEKGKVAKVIDMISKYPELLENYISRDLEIKSIQESKDFLEKELNKEISIALEENSNLPRSDLALPGRPALYLEK</sequence>
<dbReference type="OrthoDB" id="23906at2157"/>
<dbReference type="GO" id="GO:0002161">
    <property type="term" value="F:aminoacyl-tRNA deacylase activity"/>
    <property type="evidence" value="ECO:0007669"/>
    <property type="project" value="InterPro"/>
</dbReference>
<dbReference type="EMBL" id="CP003378">
    <property type="protein sequence ID" value="AFZ70225.1"/>
    <property type="molecule type" value="Genomic_DNA"/>
</dbReference>
<proteinExistence type="inferred from homology"/>
<dbReference type="KEGG" id="clg:Calag_0458"/>
<evidence type="ECO:0000256" key="9">
    <source>
        <dbReference type="RuleBase" id="RU363039"/>
    </source>
</evidence>
<keyword evidence="4 8" id="KW-0547">Nucleotide-binding</keyword>
<evidence type="ECO:0000256" key="1">
    <source>
        <dbReference type="ARBA" id="ARBA00005594"/>
    </source>
</evidence>
<keyword evidence="2 8" id="KW-0963">Cytoplasm</keyword>
<evidence type="ECO:0000256" key="2">
    <source>
        <dbReference type="ARBA" id="ARBA00022490"/>
    </source>
</evidence>
<name>L0AB07_CALLD</name>
<keyword evidence="14" id="KW-1185">Reference proteome</keyword>
<dbReference type="eggNOG" id="arCOG00809">
    <property type="taxonomic scope" value="Archaea"/>
</dbReference>
<dbReference type="InterPro" id="IPR015413">
    <property type="entry name" value="Methionyl/Leucyl_tRNA_Synth"/>
</dbReference>
<evidence type="ECO:0000256" key="3">
    <source>
        <dbReference type="ARBA" id="ARBA00022598"/>
    </source>
</evidence>
<dbReference type="SUPFAM" id="SSF50677">
    <property type="entry name" value="ValRS/IleRS/LeuRS editing domain"/>
    <property type="match status" value="1"/>
</dbReference>
<evidence type="ECO:0000259" key="11">
    <source>
        <dbReference type="Pfam" id="PF08264"/>
    </source>
</evidence>
<dbReference type="GO" id="GO:0005524">
    <property type="term" value="F:ATP binding"/>
    <property type="evidence" value="ECO:0007669"/>
    <property type="project" value="UniProtKB-UniRule"/>
</dbReference>
<dbReference type="Proteomes" id="UP000010469">
    <property type="component" value="Chromosome"/>
</dbReference>
<dbReference type="InParanoid" id="L0AB07"/>
<dbReference type="InterPro" id="IPR009080">
    <property type="entry name" value="tRNAsynth_Ia_anticodon-bd"/>
</dbReference>
<organism evidence="13 14">
    <name type="scientific">Caldisphaera lagunensis (strain DSM 15908 / JCM 11604 / ANMR 0165 / IC-154)</name>
    <dbReference type="NCBI Taxonomy" id="1056495"/>
    <lineage>
        <taxon>Archaea</taxon>
        <taxon>Thermoproteota</taxon>
        <taxon>Thermoprotei</taxon>
        <taxon>Acidilobales</taxon>
        <taxon>Caldisphaeraceae</taxon>
        <taxon>Caldisphaera</taxon>
    </lineage>
</organism>
<dbReference type="GeneID" id="14211718"/>
<dbReference type="PANTHER" id="PTHR45794:SF1">
    <property type="entry name" value="LEUCINE--TRNA LIGASE, CYTOPLASMIC"/>
    <property type="match status" value="1"/>
</dbReference>
<keyword evidence="7 8" id="KW-0030">Aminoacyl-tRNA synthetase</keyword>
<dbReference type="Gene3D" id="1.10.10.720">
    <property type="entry name" value="leucyl-tRNA synthetase"/>
    <property type="match status" value="1"/>
</dbReference>
<feature type="binding site" evidence="8">
    <location>
        <position position="642"/>
    </location>
    <ligand>
        <name>ATP</name>
        <dbReference type="ChEBI" id="CHEBI:30616"/>
    </ligand>
</feature>
<gene>
    <name evidence="8" type="primary">leuS</name>
    <name evidence="13" type="ordered locus">Calag_0458</name>
</gene>
<dbReference type="EC" id="6.1.1.4" evidence="8"/>
<dbReference type="HAMAP" id="MF_00049_A">
    <property type="entry name" value="Leu_tRNA_synth_A"/>
    <property type="match status" value="1"/>
</dbReference>
<keyword evidence="5 8" id="KW-0067">ATP-binding</keyword>
<dbReference type="HOGENOM" id="CLU_004174_0_0_2"/>
<dbReference type="Gene3D" id="3.30.2320.20">
    <property type="entry name" value="Class I aminoacyl-tRNA synthetases (RS)"/>
    <property type="match status" value="1"/>
</dbReference>
<dbReference type="InterPro" id="IPR004493">
    <property type="entry name" value="Leu-tRNA-synth_Ia_arc/euk"/>
</dbReference>
<comment type="catalytic activity">
    <reaction evidence="8">
        <text>tRNA(Leu) + L-leucine + ATP = L-leucyl-tRNA(Leu) + AMP + diphosphate</text>
        <dbReference type="Rhea" id="RHEA:11688"/>
        <dbReference type="Rhea" id="RHEA-COMP:9613"/>
        <dbReference type="Rhea" id="RHEA-COMP:9622"/>
        <dbReference type="ChEBI" id="CHEBI:30616"/>
        <dbReference type="ChEBI" id="CHEBI:33019"/>
        <dbReference type="ChEBI" id="CHEBI:57427"/>
        <dbReference type="ChEBI" id="CHEBI:78442"/>
        <dbReference type="ChEBI" id="CHEBI:78494"/>
        <dbReference type="ChEBI" id="CHEBI:456215"/>
        <dbReference type="EC" id="6.1.1.4"/>
    </reaction>
</comment>
<feature type="short sequence motif" description="'KMSKS' region" evidence="8">
    <location>
        <begin position="639"/>
        <end position="643"/>
    </location>
</feature>
<protein>
    <recommendedName>
        <fullName evidence="8">Leucine--tRNA ligase</fullName>
        <ecNumber evidence="8">6.1.1.4</ecNumber>
    </recommendedName>
    <alternativeName>
        <fullName evidence="8">Leucyl-tRNA synthetase</fullName>
        <shortName evidence="8">LeuRS</shortName>
    </alternativeName>
</protein>
<dbReference type="Pfam" id="PF00133">
    <property type="entry name" value="tRNA-synt_1"/>
    <property type="match status" value="1"/>
</dbReference>
<dbReference type="InterPro" id="IPR014729">
    <property type="entry name" value="Rossmann-like_a/b/a_fold"/>
</dbReference>
<feature type="domain" description="Methionyl/Leucyl tRNA synthetase" evidence="12">
    <location>
        <begin position="595"/>
        <end position="699"/>
    </location>
</feature>
<dbReference type="NCBIfam" id="TIGR00395">
    <property type="entry name" value="leuS_arch"/>
    <property type="match status" value="1"/>
</dbReference>
<dbReference type="Pfam" id="PF09334">
    <property type="entry name" value="tRNA-synt_1g"/>
    <property type="match status" value="1"/>
</dbReference>
<dbReference type="InterPro" id="IPR009008">
    <property type="entry name" value="Val/Leu/Ile-tRNA-synth_edit"/>
</dbReference>